<dbReference type="Gene3D" id="3.20.20.30">
    <property type="entry name" value="Luciferase-like domain"/>
    <property type="match status" value="1"/>
</dbReference>
<dbReference type="InterPro" id="IPR023907">
    <property type="entry name" value="Non-F420_Flavin_OxRdtase"/>
</dbReference>
<dbReference type="InterPro" id="IPR011251">
    <property type="entry name" value="Luciferase-like_dom"/>
</dbReference>
<dbReference type="Pfam" id="PF00296">
    <property type="entry name" value="Bac_luciferase"/>
    <property type="match status" value="1"/>
</dbReference>
<evidence type="ECO:0000313" key="4">
    <source>
        <dbReference type="Proteomes" id="UP000294927"/>
    </source>
</evidence>
<dbReference type="NCBIfam" id="TIGR03557">
    <property type="entry name" value="F420_G6P_family"/>
    <property type="match status" value="1"/>
</dbReference>
<gene>
    <name evidence="3" type="ORF">CLV71_114218</name>
</gene>
<dbReference type="GO" id="GO:0016705">
    <property type="term" value="F:oxidoreductase activity, acting on paired donors, with incorporation or reduction of molecular oxygen"/>
    <property type="evidence" value="ECO:0007669"/>
    <property type="project" value="InterPro"/>
</dbReference>
<dbReference type="CDD" id="cd01097">
    <property type="entry name" value="Tetrahydromethanopterin_reductase"/>
    <property type="match status" value="1"/>
</dbReference>
<reference evidence="3 4" key="1">
    <citation type="submission" date="2019-03" db="EMBL/GenBank/DDBJ databases">
        <title>Genomic Encyclopedia of Archaeal and Bacterial Type Strains, Phase II (KMG-II): from individual species to whole genera.</title>
        <authorList>
            <person name="Goeker M."/>
        </authorList>
    </citation>
    <scope>NUCLEOTIDE SEQUENCE [LARGE SCALE GENOMIC DNA]</scope>
    <source>
        <strain evidence="3 4">DSM 45499</strain>
    </source>
</reference>
<name>A0A4R7V4F4_9PSEU</name>
<organism evidence="3 4">
    <name type="scientific">Actinophytocola oryzae</name>
    <dbReference type="NCBI Taxonomy" id="502181"/>
    <lineage>
        <taxon>Bacteria</taxon>
        <taxon>Bacillati</taxon>
        <taxon>Actinomycetota</taxon>
        <taxon>Actinomycetes</taxon>
        <taxon>Pseudonocardiales</taxon>
        <taxon>Pseudonocardiaceae</taxon>
    </lineage>
</organism>
<dbReference type="SUPFAM" id="SSF51679">
    <property type="entry name" value="Bacterial luciferase-like"/>
    <property type="match status" value="1"/>
</dbReference>
<dbReference type="Proteomes" id="UP000294927">
    <property type="component" value="Unassembled WGS sequence"/>
</dbReference>
<dbReference type="RefSeq" id="WP_133906732.1">
    <property type="nucleotide sequence ID" value="NZ_SOCP01000014.1"/>
</dbReference>
<keyword evidence="1" id="KW-0560">Oxidoreductase</keyword>
<dbReference type="InterPro" id="IPR019945">
    <property type="entry name" value="F420_G6P_DH-rel"/>
</dbReference>
<proteinExistence type="predicted"/>
<dbReference type="InterPro" id="IPR036661">
    <property type="entry name" value="Luciferase-like_sf"/>
</dbReference>
<dbReference type="InterPro" id="IPR050564">
    <property type="entry name" value="F420-G6PD/mer"/>
</dbReference>
<sequence>MPVVGWHASHEQIPPSRLLTDLRHAESAGFEAAWSSDHFSPWSERQGESGFALSWLGAALATTSLPIGFVNAPGQRYHPAIVAQGLGTLAEMFPGRLSVALGTGEFSNEHITGDGWPDKPTRNARLRECVDVIRALLAGEEVTHHGLVRVDRARLWTLPAEPPRLLATAVCADTARRAGEWAEGLITIWQPADRLREVVDAFREGGGDGRPLALQVHVSWAPDEDEALKIAHDQWRTNVFEAPLCWDIATAEEFDLAAKHVRPEDMRGNVLIGSEPARFVEWLGEAADLGFGEIYVHHVGKEQRPFLDCFGEHVLPELRS</sequence>
<keyword evidence="4" id="KW-1185">Reference proteome</keyword>
<protein>
    <submittedName>
        <fullName evidence="3">Putative non-F420 flavinoid oxidoreductase</fullName>
    </submittedName>
</protein>
<dbReference type="EMBL" id="SOCP01000014">
    <property type="protein sequence ID" value="TDV44308.1"/>
    <property type="molecule type" value="Genomic_DNA"/>
</dbReference>
<evidence type="ECO:0000256" key="1">
    <source>
        <dbReference type="ARBA" id="ARBA00023002"/>
    </source>
</evidence>
<dbReference type="PANTHER" id="PTHR43244">
    <property type="match status" value="1"/>
</dbReference>
<evidence type="ECO:0000313" key="3">
    <source>
        <dbReference type="EMBL" id="TDV44308.1"/>
    </source>
</evidence>
<dbReference type="PANTHER" id="PTHR43244:SF1">
    <property type="entry name" value="5,10-METHYLENETETRAHYDROMETHANOPTERIN REDUCTASE"/>
    <property type="match status" value="1"/>
</dbReference>
<feature type="domain" description="Luciferase-like" evidence="2">
    <location>
        <begin position="10"/>
        <end position="291"/>
    </location>
</feature>
<dbReference type="AlphaFoldDB" id="A0A4R7V4F4"/>
<evidence type="ECO:0000259" key="2">
    <source>
        <dbReference type="Pfam" id="PF00296"/>
    </source>
</evidence>
<comment type="caution">
    <text evidence="3">The sequence shown here is derived from an EMBL/GenBank/DDBJ whole genome shotgun (WGS) entry which is preliminary data.</text>
</comment>
<dbReference type="NCBIfam" id="TIGR03885">
    <property type="entry name" value="flavin_revert"/>
    <property type="match status" value="1"/>
</dbReference>
<dbReference type="OrthoDB" id="180193at2"/>
<accession>A0A4R7V4F4</accession>